<dbReference type="AlphaFoldDB" id="A0AAT9HSE5"/>
<dbReference type="EMBL" id="AP035768">
    <property type="protein sequence ID" value="BFO20493.1"/>
    <property type="molecule type" value="Genomic_DNA"/>
</dbReference>
<reference evidence="2" key="2">
    <citation type="submission" date="2024-07" db="EMBL/GenBank/DDBJ databases">
        <title>Streptomyces haneummycinica sp. nov., a new antibiotic-producing actinobacterium isolated from marine sediment.</title>
        <authorList>
            <person name="Uemura M."/>
            <person name="Hamada M."/>
            <person name="Hirano S."/>
            <person name="Kobayashi K."/>
            <person name="Ohshiro T."/>
            <person name="Kobayashi T."/>
            <person name="Terahara T."/>
        </authorList>
    </citation>
    <scope>NUCLEOTIDE SEQUENCE</scope>
    <source>
        <strain evidence="2">KM77-8</strain>
    </source>
</reference>
<gene>
    <name evidence="2" type="ORF">SHKM778_68810</name>
</gene>
<accession>A0AAT9HSE5</accession>
<name>A0AAT9HSE5_9ACTN</name>
<feature type="region of interest" description="Disordered" evidence="1">
    <location>
        <begin position="1"/>
        <end position="22"/>
    </location>
</feature>
<proteinExistence type="predicted"/>
<reference evidence="2" key="1">
    <citation type="submission" date="2024-06" db="EMBL/GenBank/DDBJ databases">
        <authorList>
            <consortium name="consrtm"/>
            <person name="Uemura M."/>
            <person name="Terahara T."/>
        </authorList>
    </citation>
    <scope>NUCLEOTIDE SEQUENCE</scope>
    <source>
        <strain evidence="2">KM77-8</strain>
    </source>
</reference>
<organism evidence="2">
    <name type="scientific">Streptomyces haneummycinicus</name>
    <dbReference type="NCBI Taxonomy" id="3074435"/>
    <lineage>
        <taxon>Bacteria</taxon>
        <taxon>Bacillati</taxon>
        <taxon>Actinomycetota</taxon>
        <taxon>Actinomycetes</taxon>
        <taxon>Kitasatosporales</taxon>
        <taxon>Streptomycetaceae</taxon>
        <taxon>Streptomyces</taxon>
    </lineage>
</organism>
<evidence type="ECO:0000313" key="2">
    <source>
        <dbReference type="EMBL" id="BFO20493.1"/>
    </source>
</evidence>
<evidence type="ECO:0000256" key="1">
    <source>
        <dbReference type="SAM" id="MobiDB-lite"/>
    </source>
</evidence>
<protein>
    <submittedName>
        <fullName evidence="2">Uncharacterized protein</fullName>
    </submittedName>
</protein>
<sequence>MLMPAARRGVRSGGGEERGGAPSLTAVGGRAFLRAEAEHLWVVVADLVVELGVDVHAVVAEAVAPLDRRADQDLVQGLAVALVDVGVTLRAGEDLIADQRVPPPSRSSVVPENSKSLMSPSATTAAFFCVSRIFAVKSWTAFAWR</sequence>